<organism evidence="1 2">
    <name type="scientific">Vanilla planifolia</name>
    <name type="common">Vanilla</name>
    <dbReference type="NCBI Taxonomy" id="51239"/>
    <lineage>
        <taxon>Eukaryota</taxon>
        <taxon>Viridiplantae</taxon>
        <taxon>Streptophyta</taxon>
        <taxon>Embryophyta</taxon>
        <taxon>Tracheophyta</taxon>
        <taxon>Spermatophyta</taxon>
        <taxon>Magnoliopsida</taxon>
        <taxon>Liliopsida</taxon>
        <taxon>Asparagales</taxon>
        <taxon>Orchidaceae</taxon>
        <taxon>Vanilloideae</taxon>
        <taxon>Vanilleae</taxon>
        <taxon>Vanilla</taxon>
    </lineage>
</organism>
<dbReference type="PANTHER" id="PTHR34464">
    <property type="entry name" value="OS09G0376300 PROTEIN"/>
    <property type="match status" value="1"/>
</dbReference>
<evidence type="ECO:0000313" key="1">
    <source>
        <dbReference type="EMBL" id="KAG0485941.1"/>
    </source>
</evidence>
<evidence type="ECO:0000313" key="2">
    <source>
        <dbReference type="Proteomes" id="UP000636800"/>
    </source>
</evidence>
<accession>A0A835RB64</accession>
<name>A0A835RB64_VANPL</name>
<dbReference type="EMBL" id="JADCNL010000004">
    <property type="protein sequence ID" value="KAG0485941.1"/>
    <property type="molecule type" value="Genomic_DNA"/>
</dbReference>
<reference evidence="1 2" key="1">
    <citation type="journal article" date="2020" name="Nat. Food">
        <title>A phased Vanilla planifolia genome enables genetic improvement of flavour and production.</title>
        <authorList>
            <person name="Hasing T."/>
            <person name="Tang H."/>
            <person name="Brym M."/>
            <person name="Khazi F."/>
            <person name="Huang T."/>
            <person name="Chambers A.H."/>
        </authorList>
    </citation>
    <scope>NUCLEOTIDE SEQUENCE [LARGE SCALE GENOMIC DNA]</scope>
    <source>
        <tissue evidence="1">Leaf</tissue>
    </source>
</reference>
<dbReference type="AlphaFoldDB" id="A0A835RB64"/>
<proteinExistence type="predicted"/>
<keyword evidence="2" id="KW-1185">Reference proteome</keyword>
<protein>
    <submittedName>
        <fullName evidence="1">Uncharacterized protein</fullName>
    </submittedName>
</protein>
<dbReference type="PANTHER" id="PTHR34464:SF3">
    <property type="entry name" value="OS09G0376300 PROTEIN"/>
    <property type="match status" value="1"/>
</dbReference>
<sequence length="261" mass="28620">MQQQESCKGERGDGTDSFNDSSNLFDAAVQMGSSTESSMDAQNLSAEELICSSAMFSFTAMKKSFCFADRIPRNKAEGTLFGVRNGCCFCPRFVLALGDEGPRKREFSSGFTLRLLYGISRARFGQVPIGARLQNCAFLEENEEKMAEPGGTEVRVDREYDAVIVPSDGGCMSGSESDGSDWSIGWVEPHAPDFHSDEEGSFAVLVPCYGRGRREKMENLENHSLGAVPVHKRGFSFVFNAASSAEGKDYIESWLSSLQEL</sequence>
<gene>
    <name evidence="1" type="ORF">HPP92_010020</name>
</gene>
<comment type="caution">
    <text evidence="1">The sequence shown here is derived from an EMBL/GenBank/DDBJ whole genome shotgun (WGS) entry which is preliminary data.</text>
</comment>
<dbReference type="Proteomes" id="UP000636800">
    <property type="component" value="Unassembled WGS sequence"/>
</dbReference>